<accession>A0A6J4LIF4</accession>
<dbReference type="GO" id="GO:0004829">
    <property type="term" value="F:threonine-tRNA ligase activity"/>
    <property type="evidence" value="ECO:0007669"/>
    <property type="project" value="UniProtKB-EC"/>
</dbReference>
<sequence>RQDSAGTTPKGPIYAGDRRQGAGSRGGGSTTSQRSRPGSTAGGRVEGSHGRRDSYSCDL</sequence>
<name>A0A6J4LIF4_9CHLR</name>
<protein>
    <submittedName>
        <fullName evidence="2">Threonyl-tRNA synthetase</fullName>
        <ecNumber evidence="2">6.1.1.3</ecNumber>
    </submittedName>
</protein>
<dbReference type="EC" id="6.1.1.3" evidence="2"/>
<feature type="non-terminal residue" evidence="2">
    <location>
        <position position="59"/>
    </location>
</feature>
<organism evidence="2">
    <name type="scientific">uncultured Chloroflexia bacterium</name>
    <dbReference type="NCBI Taxonomy" id="1672391"/>
    <lineage>
        <taxon>Bacteria</taxon>
        <taxon>Bacillati</taxon>
        <taxon>Chloroflexota</taxon>
        <taxon>Chloroflexia</taxon>
        <taxon>environmental samples</taxon>
    </lineage>
</organism>
<evidence type="ECO:0000313" key="2">
    <source>
        <dbReference type="EMBL" id="CAA9333049.1"/>
    </source>
</evidence>
<dbReference type="EMBL" id="CADCTR010002116">
    <property type="protein sequence ID" value="CAA9333049.1"/>
    <property type="molecule type" value="Genomic_DNA"/>
</dbReference>
<feature type="compositionally biased region" description="Basic and acidic residues" evidence="1">
    <location>
        <begin position="46"/>
        <end position="59"/>
    </location>
</feature>
<evidence type="ECO:0000256" key="1">
    <source>
        <dbReference type="SAM" id="MobiDB-lite"/>
    </source>
</evidence>
<dbReference type="AlphaFoldDB" id="A0A6J4LIF4"/>
<keyword evidence="2" id="KW-0436">Ligase</keyword>
<reference evidence="2" key="1">
    <citation type="submission" date="2020-02" db="EMBL/GenBank/DDBJ databases">
        <authorList>
            <person name="Meier V. D."/>
        </authorList>
    </citation>
    <scope>NUCLEOTIDE SEQUENCE</scope>
    <source>
        <strain evidence="2">AVDCRST_MAG93</strain>
    </source>
</reference>
<feature type="region of interest" description="Disordered" evidence="1">
    <location>
        <begin position="1"/>
        <end position="59"/>
    </location>
</feature>
<proteinExistence type="predicted"/>
<feature type="non-terminal residue" evidence="2">
    <location>
        <position position="1"/>
    </location>
</feature>
<gene>
    <name evidence="2" type="ORF">AVDCRST_MAG93-6289</name>
</gene>
<feature type="compositionally biased region" description="Low complexity" evidence="1">
    <location>
        <begin position="30"/>
        <end position="39"/>
    </location>
</feature>
<keyword evidence="2" id="KW-0030">Aminoacyl-tRNA synthetase</keyword>